<protein>
    <recommendedName>
        <fullName evidence="4">Lipoprotein</fullName>
    </recommendedName>
</protein>
<feature type="chain" id="PRO_5001456177" description="Lipoprotein" evidence="1">
    <location>
        <begin position="20"/>
        <end position="66"/>
    </location>
</feature>
<dbReference type="AlphaFoldDB" id="A0A010RVZ1"/>
<dbReference type="OrthoDB" id="7026709at2"/>
<dbReference type="PATRIC" id="fig|1042209.11.peg.3431"/>
<comment type="caution">
    <text evidence="2">The sequence shown here is derived from an EMBL/GenBank/DDBJ whole genome shotgun (WGS) entry which is preliminary data.</text>
</comment>
<proteinExistence type="predicted"/>
<organism evidence="2 3">
    <name type="scientific">Pseudomonas fluorescens HK44</name>
    <dbReference type="NCBI Taxonomy" id="1042209"/>
    <lineage>
        <taxon>Bacteria</taxon>
        <taxon>Pseudomonadati</taxon>
        <taxon>Pseudomonadota</taxon>
        <taxon>Gammaproteobacteria</taxon>
        <taxon>Pseudomonadales</taxon>
        <taxon>Pseudomonadaceae</taxon>
        <taxon>Pseudomonas</taxon>
    </lineage>
</organism>
<dbReference type="EMBL" id="AFOY02000015">
    <property type="protein sequence ID" value="EXF93119.1"/>
    <property type="molecule type" value="Genomic_DNA"/>
</dbReference>
<gene>
    <name evidence="2" type="ORF">HK44_005345</name>
</gene>
<reference evidence="2 3" key="1">
    <citation type="journal article" date="2011" name="J. Bacteriol.">
        <title>Draft genome sequence of the polycyclic aromatic hydrocarbon-degrading, genetically engineered bioluminescent bioreporter Pseudomonas fluorescens HK44.</title>
        <authorList>
            <person name="Chauhan A."/>
            <person name="Layton A.C."/>
            <person name="Williams D.E."/>
            <person name="Smartt A.E."/>
            <person name="Ripp S."/>
            <person name="Karpinets T.V."/>
            <person name="Brown S.D."/>
            <person name="Sayler G.S."/>
        </authorList>
    </citation>
    <scope>NUCLEOTIDE SEQUENCE [LARGE SCALE GENOMIC DNA]</scope>
    <source>
        <strain evidence="2 3">HK44</strain>
    </source>
</reference>
<dbReference type="Proteomes" id="UP000022611">
    <property type="component" value="Unassembled WGS sequence"/>
</dbReference>
<accession>A0A010RVZ1</accession>
<feature type="signal peptide" evidence="1">
    <location>
        <begin position="1"/>
        <end position="19"/>
    </location>
</feature>
<evidence type="ECO:0000256" key="1">
    <source>
        <dbReference type="SAM" id="SignalP"/>
    </source>
</evidence>
<evidence type="ECO:0000313" key="2">
    <source>
        <dbReference type="EMBL" id="EXF93119.1"/>
    </source>
</evidence>
<sequence>MKLNLVKVFLITGTLLLSACSGVTTSSCFSEDCHQFDGRSANKMSFGGSPIGNSFNQYSSGLLQHD</sequence>
<dbReference type="RefSeq" id="WP_019690650.1">
    <property type="nucleotide sequence ID" value="NZ_AFOY02000015.1"/>
</dbReference>
<keyword evidence="1" id="KW-0732">Signal</keyword>
<dbReference type="eggNOG" id="ENOG5030633">
    <property type="taxonomic scope" value="Bacteria"/>
</dbReference>
<dbReference type="HOGENOM" id="CLU_201904_0_0_6"/>
<dbReference type="PROSITE" id="PS51257">
    <property type="entry name" value="PROKAR_LIPOPROTEIN"/>
    <property type="match status" value="1"/>
</dbReference>
<evidence type="ECO:0008006" key="4">
    <source>
        <dbReference type="Google" id="ProtNLM"/>
    </source>
</evidence>
<evidence type="ECO:0000313" key="3">
    <source>
        <dbReference type="Proteomes" id="UP000022611"/>
    </source>
</evidence>
<name>A0A010RVZ1_PSEFL</name>